<evidence type="ECO:0000313" key="9">
    <source>
        <dbReference type="Proteomes" id="UP000009168"/>
    </source>
</evidence>
<dbReference type="PANTHER" id="PTHR11571:SF222">
    <property type="entry name" value="GLUTATHIONE TRANSFERASE"/>
    <property type="match status" value="1"/>
</dbReference>
<dbReference type="SUPFAM" id="SSF52833">
    <property type="entry name" value="Thioredoxin-like"/>
    <property type="match status" value="1"/>
</dbReference>
<evidence type="ECO:0000259" key="6">
    <source>
        <dbReference type="PROSITE" id="PS50404"/>
    </source>
</evidence>
<gene>
    <name evidence="8" type="ORF">TTHERM_000661568</name>
</gene>
<comment type="function">
    <text evidence="1">Conjugation of reduced glutathione to a wide number of exogenous and endogenous hydrophobic electrophiles.</text>
</comment>
<dbReference type="STRING" id="312017.W7X7T9"/>
<proteinExistence type="inferred from homology"/>
<dbReference type="InterPro" id="IPR010987">
    <property type="entry name" value="Glutathione-S-Trfase_C-like"/>
</dbReference>
<evidence type="ECO:0000259" key="7">
    <source>
        <dbReference type="PROSITE" id="PS50405"/>
    </source>
</evidence>
<dbReference type="Gene3D" id="1.20.1050.10">
    <property type="match status" value="1"/>
</dbReference>
<dbReference type="GO" id="GO:0006749">
    <property type="term" value="P:glutathione metabolic process"/>
    <property type="evidence" value="ECO:0007669"/>
    <property type="project" value="TreeGrafter"/>
</dbReference>
<dbReference type="InterPro" id="IPR004045">
    <property type="entry name" value="Glutathione_S-Trfase_N"/>
</dbReference>
<accession>W7X7T9</accession>
<dbReference type="InterPro" id="IPR040079">
    <property type="entry name" value="Glutathione_S-Trfase"/>
</dbReference>
<dbReference type="KEGG" id="tet:TTHERM_000661568"/>
<dbReference type="SFLD" id="SFLDS00019">
    <property type="entry name" value="Glutathione_Transferase_(cytos"/>
    <property type="match status" value="1"/>
</dbReference>
<keyword evidence="9" id="KW-1185">Reference proteome</keyword>
<dbReference type="EC" id="2.5.1.18" evidence="3"/>
<dbReference type="Pfam" id="PF14497">
    <property type="entry name" value="GST_C_3"/>
    <property type="match status" value="1"/>
</dbReference>
<name>W7X7T9_TETTS</name>
<reference evidence="9" key="1">
    <citation type="journal article" date="2006" name="PLoS Biol.">
        <title>Macronuclear genome sequence of the ciliate Tetrahymena thermophila, a model eukaryote.</title>
        <authorList>
            <person name="Eisen J.A."/>
            <person name="Coyne R.S."/>
            <person name="Wu M."/>
            <person name="Wu D."/>
            <person name="Thiagarajan M."/>
            <person name="Wortman J.R."/>
            <person name="Badger J.H."/>
            <person name="Ren Q."/>
            <person name="Amedeo P."/>
            <person name="Jones K.M."/>
            <person name="Tallon L.J."/>
            <person name="Delcher A.L."/>
            <person name="Salzberg S.L."/>
            <person name="Silva J.C."/>
            <person name="Haas B.J."/>
            <person name="Majoros W.H."/>
            <person name="Farzad M."/>
            <person name="Carlton J.M."/>
            <person name="Smith R.K. Jr."/>
            <person name="Garg J."/>
            <person name="Pearlman R.E."/>
            <person name="Karrer K.M."/>
            <person name="Sun L."/>
            <person name="Manning G."/>
            <person name="Elde N.C."/>
            <person name="Turkewitz A.P."/>
            <person name="Asai D.J."/>
            <person name="Wilkes D.E."/>
            <person name="Wang Y."/>
            <person name="Cai H."/>
            <person name="Collins K."/>
            <person name="Stewart B.A."/>
            <person name="Lee S.R."/>
            <person name="Wilamowska K."/>
            <person name="Weinberg Z."/>
            <person name="Ruzzo W.L."/>
            <person name="Wloga D."/>
            <person name="Gaertig J."/>
            <person name="Frankel J."/>
            <person name="Tsao C.-C."/>
            <person name="Gorovsky M.A."/>
            <person name="Keeling P.J."/>
            <person name="Waller R.F."/>
            <person name="Patron N.J."/>
            <person name="Cherry J.M."/>
            <person name="Stover N.A."/>
            <person name="Krieger C.J."/>
            <person name="del Toro C."/>
            <person name="Ryder H.F."/>
            <person name="Williamson S.C."/>
            <person name="Barbeau R.A."/>
            <person name="Hamilton E.P."/>
            <person name="Orias E."/>
        </authorList>
    </citation>
    <scope>NUCLEOTIDE SEQUENCE [LARGE SCALE GENOMIC DNA]</scope>
    <source>
        <strain evidence="9">SB210</strain>
    </source>
</reference>
<dbReference type="RefSeq" id="XP_012654059.1">
    <property type="nucleotide sequence ID" value="XM_012798605.1"/>
</dbReference>
<dbReference type="PANTHER" id="PTHR11571">
    <property type="entry name" value="GLUTATHIONE S-TRANSFERASE"/>
    <property type="match status" value="1"/>
</dbReference>
<dbReference type="PROSITE" id="PS50404">
    <property type="entry name" value="GST_NTER"/>
    <property type="match status" value="1"/>
</dbReference>
<dbReference type="EMBL" id="GG662634">
    <property type="protein sequence ID" value="EWS73407.1"/>
    <property type="molecule type" value="Genomic_DNA"/>
</dbReference>
<comment type="similarity">
    <text evidence="2">Belongs to the GST superfamily. Mu family.</text>
</comment>
<dbReference type="GeneID" id="24440088"/>
<dbReference type="InterPro" id="IPR036282">
    <property type="entry name" value="Glutathione-S-Trfase_C_sf"/>
</dbReference>
<evidence type="ECO:0000256" key="4">
    <source>
        <dbReference type="ARBA" id="ARBA00022679"/>
    </source>
</evidence>
<evidence type="ECO:0000256" key="2">
    <source>
        <dbReference type="ARBA" id="ARBA00005861"/>
    </source>
</evidence>
<organism evidence="8 9">
    <name type="scientific">Tetrahymena thermophila (strain SB210)</name>
    <dbReference type="NCBI Taxonomy" id="312017"/>
    <lineage>
        <taxon>Eukaryota</taxon>
        <taxon>Sar</taxon>
        <taxon>Alveolata</taxon>
        <taxon>Ciliophora</taxon>
        <taxon>Intramacronucleata</taxon>
        <taxon>Oligohymenophorea</taxon>
        <taxon>Hymenostomatida</taxon>
        <taxon>Tetrahymenina</taxon>
        <taxon>Tetrahymenidae</taxon>
        <taxon>Tetrahymena</taxon>
    </lineage>
</organism>
<evidence type="ECO:0000256" key="1">
    <source>
        <dbReference type="ARBA" id="ARBA00003701"/>
    </source>
</evidence>
<dbReference type="PROSITE" id="PS50405">
    <property type="entry name" value="GST_CTER"/>
    <property type="match status" value="1"/>
</dbReference>
<evidence type="ECO:0000256" key="5">
    <source>
        <dbReference type="ARBA" id="ARBA00047960"/>
    </source>
</evidence>
<dbReference type="OrthoDB" id="410118at2759"/>
<feature type="domain" description="GST N-terminal" evidence="6">
    <location>
        <begin position="1"/>
        <end position="82"/>
    </location>
</feature>
<dbReference type="Proteomes" id="UP000009168">
    <property type="component" value="Unassembled WGS sequence"/>
</dbReference>
<dbReference type="InterPro" id="IPR004046">
    <property type="entry name" value="GST_C"/>
</dbReference>
<sequence>MATLGYWDIRGLAEPIRLLLSYLKVPYTDKLYQFDNSEWVEQDKQNFDHSFPNLPYYIDGDIKIVQSSAIPIYIIKKNNRYDLIGQNIDGTFNQREIKVIEMVGVVNDIRTQIIRLCFNPEFKKLRENYFATNISGLLNKVVEFLGQKEFLLDTLTYADFIFYDTIILLSYLYPQSQCKALTDYAKRFENIDGIKQYVETPHSYDKLFFHKTYASWSGPNSDQF</sequence>
<comment type="catalytic activity">
    <reaction evidence="5">
        <text>RX + glutathione = an S-substituted glutathione + a halide anion + H(+)</text>
        <dbReference type="Rhea" id="RHEA:16437"/>
        <dbReference type="ChEBI" id="CHEBI:15378"/>
        <dbReference type="ChEBI" id="CHEBI:16042"/>
        <dbReference type="ChEBI" id="CHEBI:17792"/>
        <dbReference type="ChEBI" id="CHEBI:57925"/>
        <dbReference type="ChEBI" id="CHEBI:90779"/>
        <dbReference type="EC" id="2.5.1.18"/>
    </reaction>
</comment>
<feature type="domain" description="GST C-terminal" evidence="7">
    <location>
        <begin position="92"/>
        <end position="214"/>
    </location>
</feature>
<keyword evidence="4" id="KW-0808">Transferase</keyword>
<dbReference type="Pfam" id="PF02798">
    <property type="entry name" value="GST_N"/>
    <property type="match status" value="1"/>
</dbReference>
<dbReference type="InParanoid" id="W7X7T9"/>
<protein>
    <recommendedName>
        <fullName evidence="3">glutathione transferase</fullName>
        <ecNumber evidence="3">2.5.1.18</ecNumber>
    </recommendedName>
</protein>
<dbReference type="GO" id="GO:0004364">
    <property type="term" value="F:glutathione transferase activity"/>
    <property type="evidence" value="ECO:0007669"/>
    <property type="project" value="UniProtKB-EC"/>
</dbReference>
<dbReference type="InterPro" id="IPR050213">
    <property type="entry name" value="GST_superfamily"/>
</dbReference>
<evidence type="ECO:0000313" key="8">
    <source>
        <dbReference type="EMBL" id="EWS73407.1"/>
    </source>
</evidence>
<dbReference type="Gene3D" id="3.40.30.10">
    <property type="entry name" value="Glutaredoxin"/>
    <property type="match status" value="1"/>
</dbReference>
<evidence type="ECO:0000256" key="3">
    <source>
        <dbReference type="ARBA" id="ARBA00012452"/>
    </source>
</evidence>
<dbReference type="AlphaFoldDB" id="W7X7T9"/>
<dbReference type="SUPFAM" id="SSF47616">
    <property type="entry name" value="GST C-terminal domain-like"/>
    <property type="match status" value="1"/>
</dbReference>
<dbReference type="InterPro" id="IPR036249">
    <property type="entry name" value="Thioredoxin-like_sf"/>
</dbReference>